<keyword evidence="3" id="KW-1185">Reference proteome</keyword>
<accession>A0A4Z2FXS7</accession>
<feature type="compositionally biased region" description="Polar residues" evidence="1">
    <location>
        <begin position="36"/>
        <end position="52"/>
    </location>
</feature>
<dbReference type="EMBL" id="SRLO01000824">
    <property type="protein sequence ID" value="TNN45791.1"/>
    <property type="molecule type" value="Genomic_DNA"/>
</dbReference>
<organism evidence="2 3">
    <name type="scientific">Liparis tanakae</name>
    <name type="common">Tanaka's snailfish</name>
    <dbReference type="NCBI Taxonomy" id="230148"/>
    <lineage>
        <taxon>Eukaryota</taxon>
        <taxon>Metazoa</taxon>
        <taxon>Chordata</taxon>
        <taxon>Craniata</taxon>
        <taxon>Vertebrata</taxon>
        <taxon>Euteleostomi</taxon>
        <taxon>Actinopterygii</taxon>
        <taxon>Neopterygii</taxon>
        <taxon>Teleostei</taxon>
        <taxon>Neoteleostei</taxon>
        <taxon>Acanthomorphata</taxon>
        <taxon>Eupercaria</taxon>
        <taxon>Perciformes</taxon>
        <taxon>Cottioidei</taxon>
        <taxon>Cottales</taxon>
        <taxon>Liparidae</taxon>
        <taxon>Liparis</taxon>
    </lineage>
</organism>
<keyword evidence="2" id="KW-0418">Kinase</keyword>
<feature type="compositionally biased region" description="Low complexity" evidence="1">
    <location>
        <begin position="17"/>
        <end position="31"/>
    </location>
</feature>
<feature type="region of interest" description="Disordered" evidence="1">
    <location>
        <begin position="1"/>
        <end position="110"/>
    </location>
</feature>
<evidence type="ECO:0000256" key="1">
    <source>
        <dbReference type="SAM" id="MobiDB-lite"/>
    </source>
</evidence>
<name>A0A4Z2FXS7_9TELE</name>
<feature type="compositionally biased region" description="Basic and acidic residues" evidence="1">
    <location>
        <begin position="95"/>
        <end position="110"/>
    </location>
</feature>
<evidence type="ECO:0000313" key="2">
    <source>
        <dbReference type="EMBL" id="TNN45791.1"/>
    </source>
</evidence>
<keyword evidence="2" id="KW-0808">Transferase</keyword>
<dbReference type="AlphaFoldDB" id="A0A4Z2FXS7"/>
<comment type="caution">
    <text evidence="2">The sequence shown here is derived from an EMBL/GenBank/DDBJ whole genome shotgun (WGS) entry which is preliminary data.</text>
</comment>
<sequence length="110" mass="11655">MAHEGERRIRSASPTKGRSPARSPAGSRAGGPSPPCSQSAPVQLRPGSSSPRTIFPYPSLQGSPPKSPRRLSLSGLFRSSSISTPGSIKIFSRTRRGEFEPRGVTDASRP</sequence>
<dbReference type="Proteomes" id="UP000314294">
    <property type="component" value="Unassembled WGS sequence"/>
</dbReference>
<gene>
    <name evidence="2" type="primary">PRKAG2_1</name>
    <name evidence="2" type="ORF">EYF80_044001</name>
</gene>
<evidence type="ECO:0000313" key="3">
    <source>
        <dbReference type="Proteomes" id="UP000314294"/>
    </source>
</evidence>
<dbReference type="GO" id="GO:0016301">
    <property type="term" value="F:kinase activity"/>
    <property type="evidence" value="ECO:0007669"/>
    <property type="project" value="UniProtKB-KW"/>
</dbReference>
<proteinExistence type="predicted"/>
<protein>
    <submittedName>
        <fullName evidence="2">5'-AMP-activated protein kinase subunit gamma-2</fullName>
    </submittedName>
</protein>
<feature type="compositionally biased region" description="Low complexity" evidence="1">
    <location>
        <begin position="70"/>
        <end position="83"/>
    </location>
</feature>
<reference evidence="2 3" key="1">
    <citation type="submission" date="2019-03" db="EMBL/GenBank/DDBJ databases">
        <title>First draft genome of Liparis tanakae, snailfish: a comprehensive survey of snailfish specific genes.</title>
        <authorList>
            <person name="Kim W."/>
            <person name="Song I."/>
            <person name="Jeong J.-H."/>
            <person name="Kim D."/>
            <person name="Kim S."/>
            <person name="Ryu S."/>
            <person name="Song J.Y."/>
            <person name="Lee S.K."/>
        </authorList>
    </citation>
    <scope>NUCLEOTIDE SEQUENCE [LARGE SCALE GENOMIC DNA]</scope>
    <source>
        <tissue evidence="2">Muscle</tissue>
    </source>
</reference>